<proteinExistence type="predicted"/>
<feature type="non-terminal residue" evidence="1">
    <location>
        <position position="1"/>
    </location>
</feature>
<gene>
    <name evidence="1" type="ORF">PAT3040_04994</name>
</gene>
<comment type="caution">
    <text evidence="1">The sequence shown here is derived from an EMBL/GenBank/DDBJ whole genome shotgun (WGS) entry which is preliminary data.</text>
</comment>
<reference evidence="1 2" key="1">
    <citation type="submission" date="2017-08" db="EMBL/GenBank/DDBJ databases">
        <title>Substantial Increase in Enzyme Production by Combined Drug-Resistance Mutations in Paenibacillus agaridevorans.</title>
        <authorList>
            <person name="Tanaka Y."/>
            <person name="Funane K."/>
            <person name="Hosaka T."/>
            <person name="Shiwa Y."/>
            <person name="Fujita N."/>
            <person name="Miyazaki T."/>
            <person name="Yoshikawa H."/>
            <person name="Murakami K."/>
            <person name="Kasahara K."/>
            <person name="Inaoka T."/>
            <person name="Hiraga Y."/>
            <person name="Ochi K."/>
        </authorList>
    </citation>
    <scope>NUCLEOTIDE SEQUENCE [LARGE SCALE GENOMIC DNA]</scope>
    <source>
        <strain evidence="1 2">T-3040</strain>
    </source>
</reference>
<organism evidence="1 2">
    <name type="scientific">Paenibacillus agaridevorans</name>
    <dbReference type="NCBI Taxonomy" id="171404"/>
    <lineage>
        <taxon>Bacteria</taxon>
        <taxon>Bacillati</taxon>
        <taxon>Bacillota</taxon>
        <taxon>Bacilli</taxon>
        <taxon>Bacillales</taxon>
        <taxon>Paenibacillaceae</taxon>
        <taxon>Paenibacillus</taxon>
    </lineage>
</organism>
<dbReference type="Proteomes" id="UP000245202">
    <property type="component" value="Unassembled WGS sequence"/>
</dbReference>
<name>A0A2R5EUA8_9BACL</name>
<sequence>TRTCDNSINSRVLYQLSYQGIVELWDVAVKLNGWP</sequence>
<dbReference type="AlphaFoldDB" id="A0A2R5EUA8"/>
<protein>
    <submittedName>
        <fullName evidence="1">Uncharacterized protein</fullName>
    </submittedName>
</protein>
<dbReference type="EMBL" id="BDQX01000299">
    <property type="protein sequence ID" value="GBG10272.1"/>
    <property type="molecule type" value="Genomic_DNA"/>
</dbReference>
<dbReference type="AntiFam" id="ANF00012">
    <property type="entry name" value="tRNA translation"/>
</dbReference>
<evidence type="ECO:0000313" key="2">
    <source>
        <dbReference type="Proteomes" id="UP000245202"/>
    </source>
</evidence>
<accession>A0A2R5EUA8</accession>
<keyword evidence="2" id="KW-1185">Reference proteome</keyword>
<evidence type="ECO:0000313" key="1">
    <source>
        <dbReference type="EMBL" id="GBG10272.1"/>
    </source>
</evidence>